<keyword evidence="17" id="KW-1185">Reference proteome</keyword>
<dbReference type="InterPro" id="IPR020625">
    <property type="entry name" value="Schiff_base-form_aldolases_AS"/>
</dbReference>
<name>A0A2S5R9B5_9PROT</name>
<evidence type="ECO:0000256" key="9">
    <source>
        <dbReference type="ARBA" id="ARBA00023239"/>
    </source>
</evidence>
<evidence type="ECO:0000256" key="7">
    <source>
        <dbReference type="ARBA" id="ARBA00022915"/>
    </source>
</evidence>
<dbReference type="GO" id="GO:0008840">
    <property type="term" value="F:4-hydroxy-tetrahydrodipicolinate synthase activity"/>
    <property type="evidence" value="ECO:0007669"/>
    <property type="project" value="UniProtKB-UniRule"/>
</dbReference>
<dbReference type="Gene3D" id="3.20.20.70">
    <property type="entry name" value="Aldolase class I"/>
    <property type="match status" value="1"/>
</dbReference>
<dbReference type="InterPro" id="IPR013785">
    <property type="entry name" value="Aldolase_TIM"/>
</dbReference>
<evidence type="ECO:0000256" key="3">
    <source>
        <dbReference type="ARBA" id="ARBA00007592"/>
    </source>
</evidence>
<evidence type="ECO:0000256" key="2">
    <source>
        <dbReference type="ARBA" id="ARBA00005120"/>
    </source>
</evidence>
<dbReference type="EMBL" id="PHHC01000080">
    <property type="protein sequence ID" value="PPE03919.1"/>
    <property type="molecule type" value="Genomic_DNA"/>
</dbReference>
<comment type="function">
    <text evidence="1">Catalyzes the condensation of (S)-aspartate-beta-semialdehyde [(S)-ASA] and pyruvate to 4-hydroxy-tetrahydrodipicolinate (HTPA).</text>
</comment>
<evidence type="ECO:0000256" key="11">
    <source>
        <dbReference type="ARBA" id="ARBA00047836"/>
    </source>
</evidence>
<keyword evidence="5" id="KW-0963">Cytoplasm</keyword>
<dbReference type="PANTHER" id="PTHR12128">
    <property type="entry name" value="DIHYDRODIPICOLINATE SYNTHASE"/>
    <property type="match status" value="1"/>
</dbReference>
<evidence type="ECO:0000256" key="8">
    <source>
        <dbReference type="ARBA" id="ARBA00023154"/>
    </source>
</evidence>
<evidence type="ECO:0000256" key="12">
    <source>
        <dbReference type="NCBIfam" id="TIGR00674"/>
    </source>
</evidence>
<organism evidence="16 17">
    <name type="scientific">Holospora curviuscula</name>
    <dbReference type="NCBI Taxonomy" id="1082868"/>
    <lineage>
        <taxon>Bacteria</taxon>
        <taxon>Pseudomonadati</taxon>
        <taxon>Pseudomonadota</taxon>
        <taxon>Alphaproteobacteria</taxon>
        <taxon>Holosporales</taxon>
        <taxon>Holosporaceae</taxon>
        <taxon>Holospora</taxon>
    </lineage>
</organism>
<dbReference type="PROSITE" id="PS00665">
    <property type="entry name" value="DHDPS_1"/>
    <property type="match status" value="1"/>
</dbReference>
<dbReference type="GO" id="GO:0005829">
    <property type="term" value="C:cytosol"/>
    <property type="evidence" value="ECO:0007669"/>
    <property type="project" value="TreeGrafter"/>
</dbReference>
<evidence type="ECO:0000256" key="13">
    <source>
        <dbReference type="PIRNR" id="PIRNR001365"/>
    </source>
</evidence>
<dbReference type="PANTHER" id="PTHR12128:SF66">
    <property type="entry name" value="4-HYDROXY-2-OXOGLUTARATE ALDOLASE, MITOCHONDRIAL"/>
    <property type="match status" value="1"/>
</dbReference>
<dbReference type="InterPro" id="IPR005263">
    <property type="entry name" value="DapA"/>
</dbReference>
<comment type="caution">
    <text evidence="16">The sequence shown here is derived from an EMBL/GenBank/DDBJ whole genome shotgun (WGS) entry which is preliminary data.</text>
</comment>
<keyword evidence="10" id="KW-0704">Schiff base</keyword>
<dbReference type="SUPFAM" id="SSF51569">
    <property type="entry name" value="Aldolase"/>
    <property type="match status" value="1"/>
</dbReference>
<dbReference type="PIRSF" id="PIRSF001365">
    <property type="entry name" value="DHDPS"/>
    <property type="match status" value="1"/>
</dbReference>
<comment type="catalytic activity">
    <reaction evidence="11">
        <text>L-aspartate 4-semialdehyde + pyruvate = (2S,4S)-4-hydroxy-2,3,4,5-tetrahydrodipicolinate + H2O + H(+)</text>
        <dbReference type="Rhea" id="RHEA:34171"/>
        <dbReference type="ChEBI" id="CHEBI:15361"/>
        <dbReference type="ChEBI" id="CHEBI:15377"/>
        <dbReference type="ChEBI" id="CHEBI:15378"/>
        <dbReference type="ChEBI" id="CHEBI:67139"/>
        <dbReference type="ChEBI" id="CHEBI:537519"/>
        <dbReference type="EC" id="4.3.3.7"/>
    </reaction>
</comment>
<evidence type="ECO:0000313" key="17">
    <source>
        <dbReference type="Proteomes" id="UP000239425"/>
    </source>
</evidence>
<evidence type="ECO:0000256" key="14">
    <source>
        <dbReference type="PIRSR" id="PIRSR001365-1"/>
    </source>
</evidence>
<dbReference type="UniPathway" id="UPA00034">
    <property type="reaction ID" value="UER00017"/>
</dbReference>
<dbReference type="AlphaFoldDB" id="A0A2S5R9B5"/>
<dbReference type="Proteomes" id="UP000239425">
    <property type="component" value="Unassembled WGS sequence"/>
</dbReference>
<dbReference type="GO" id="GO:0009089">
    <property type="term" value="P:lysine biosynthetic process via diaminopimelate"/>
    <property type="evidence" value="ECO:0007669"/>
    <property type="project" value="UniProtKB-UniRule"/>
</dbReference>
<feature type="active site" description="Schiff-base intermediate with substrate" evidence="14">
    <location>
        <position position="167"/>
    </location>
</feature>
<feature type="binding site" evidence="15">
    <location>
        <position position="208"/>
    </location>
    <ligand>
        <name>pyruvate</name>
        <dbReference type="ChEBI" id="CHEBI:15361"/>
    </ligand>
</feature>
<dbReference type="PROSITE" id="PS00666">
    <property type="entry name" value="DHDPS_2"/>
    <property type="match status" value="1"/>
</dbReference>
<dbReference type="InterPro" id="IPR002220">
    <property type="entry name" value="DapA-like"/>
</dbReference>
<reference evidence="16 17" key="1">
    <citation type="submission" date="2017-11" db="EMBL/GenBank/DDBJ databases">
        <title>Comparative genomic analysis of Holospora spp., intranuclear symbionts of paramecia.</title>
        <authorList>
            <person name="Garushyants S.K."/>
            <person name="Beliavskaya A."/>
            <person name="Malko D.B."/>
            <person name="Logacheva M.D."/>
            <person name="Rautian M.S."/>
            <person name="Gelfand M.S."/>
        </authorList>
    </citation>
    <scope>NUCLEOTIDE SEQUENCE [LARGE SCALE GENOMIC DNA]</scope>
    <source>
        <strain evidence="17">02AZ16</strain>
    </source>
</reference>
<keyword evidence="9 13" id="KW-0456">Lyase</keyword>
<comment type="pathway">
    <text evidence="2">Amino-acid biosynthesis; L-lysine biosynthesis via DAP pathway; (S)-tetrahydrodipicolinate from L-aspartate: step 3/4.</text>
</comment>
<dbReference type="NCBIfam" id="TIGR00674">
    <property type="entry name" value="dapA"/>
    <property type="match status" value="1"/>
</dbReference>
<dbReference type="Pfam" id="PF00701">
    <property type="entry name" value="DHDPS"/>
    <property type="match status" value="1"/>
</dbReference>
<feature type="binding site" evidence="15">
    <location>
        <position position="52"/>
    </location>
    <ligand>
        <name>pyruvate</name>
        <dbReference type="ChEBI" id="CHEBI:15361"/>
    </ligand>
</feature>
<proteinExistence type="inferred from homology"/>
<gene>
    <name evidence="16" type="ORF">HCUR_00699</name>
</gene>
<protein>
    <recommendedName>
        <fullName evidence="4 12">4-hydroxy-tetrahydrodipicolinate synthase</fullName>
        <ecNumber evidence="4 12">4.3.3.7</ecNumber>
    </recommendedName>
</protein>
<evidence type="ECO:0000256" key="10">
    <source>
        <dbReference type="ARBA" id="ARBA00023270"/>
    </source>
</evidence>
<evidence type="ECO:0000256" key="5">
    <source>
        <dbReference type="ARBA" id="ARBA00022490"/>
    </source>
</evidence>
<accession>A0A2S5R9B5</accession>
<keyword evidence="6" id="KW-0028">Amino-acid biosynthesis</keyword>
<evidence type="ECO:0000256" key="15">
    <source>
        <dbReference type="PIRSR" id="PIRSR001365-2"/>
    </source>
</evidence>
<evidence type="ECO:0000256" key="6">
    <source>
        <dbReference type="ARBA" id="ARBA00022605"/>
    </source>
</evidence>
<comment type="similarity">
    <text evidence="3 13">Belongs to the DapA family.</text>
</comment>
<evidence type="ECO:0000256" key="1">
    <source>
        <dbReference type="ARBA" id="ARBA00003294"/>
    </source>
</evidence>
<feature type="active site" description="Proton donor/acceptor" evidence="14">
    <location>
        <position position="139"/>
    </location>
</feature>
<dbReference type="SMART" id="SM01130">
    <property type="entry name" value="DHDPS"/>
    <property type="match status" value="1"/>
</dbReference>
<evidence type="ECO:0000313" key="16">
    <source>
        <dbReference type="EMBL" id="PPE03919.1"/>
    </source>
</evidence>
<dbReference type="PRINTS" id="PR00146">
    <property type="entry name" value="DHPICSNTHASE"/>
</dbReference>
<keyword evidence="7" id="KW-0220">Diaminopimelate biosynthesis</keyword>
<dbReference type="RefSeq" id="WP_165780705.1">
    <property type="nucleotide sequence ID" value="NZ_PHHC01000080.1"/>
</dbReference>
<keyword evidence="8" id="KW-0457">Lysine biosynthesis</keyword>
<dbReference type="EC" id="4.3.3.7" evidence="4 12"/>
<dbReference type="InterPro" id="IPR020624">
    <property type="entry name" value="Schiff_base-form_aldolases_CS"/>
</dbReference>
<sequence length="301" mass="33682">MNYLSDFKPPLVWTACITPFKDHSLNIDYKALERVLHKQALCENGIILFGSTGEGVSLSVEEKKSILEFVMRLDLNIPIFCALPTYSLQGAVDCIKQCQEYAIQGYLVSTPLYTCPGKEGQSQWFQAILTMAQKPVMLYNIPRRTGVSLSVDTLSFLKDHPFLFGLKESSGCLKTAFEYTKAAPRIQLLCGDDHLMAAYSTLGAKGLVSVLSNVWPNLLKYYVQESLAGRWKKLFFWNAQNALSKASNPIPVKALMRLLNFISSDMVRLPLSKNDIPDLQPLRALHQFALEEMEACGITEG</sequence>
<evidence type="ECO:0000256" key="4">
    <source>
        <dbReference type="ARBA" id="ARBA00012086"/>
    </source>
</evidence>
<dbReference type="GO" id="GO:0019877">
    <property type="term" value="P:diaminopimelate biosynthetic process"/>
    <property type="evidence" value="ECO:0007669"/>
    <property type="project" value="UniProtKB-KW"/>
</dbReference>